<dbReference type="InterPro" id="IPR050712">
    <property type="entry name" value="NAD(P)H-dep_reductase"/>
</dbReference>
<keyword evidence="3" id="KW-1185">Reference proteome</keyword>
<dbReference type="RefSeq" id="WP_079689148.1">
    <property type="nucleotide sequence ID" value="NZ_FUZU01000003.1"/>
</dbReference>
<dbReference type="PANTHER" id="PTHR30543:SF21">
    <property type="entry name" value="NAD(P)H-DEPENDENT FMN REDUCTASE LOT6"/>
    <property type="match status" value="1"/>
</dbReference>
<proteinExistence type="predicted"/>
<dbReference type="Proteomes" id="UP000190961">
    <property type="component" value="Unassembled WGS sequence"/>
</dbReference>
<dbReference type="OrthoDB" id="9812295at2"/>
<dbReference type="GO" id="GO:0010181">
    <property type="term" value="F:FMN binding"/>
    <property type="evidence" value="ECO:0007669"/>
    <property type="project" value="TreeGrafter"/>
</dbReference>
<dbReference type="InterPro" id="IPR029039">
    <property type="entry name" value="Flavoprotein-like_sf"/>
</dbReference>
<reference evidence="2 3" key="1">
    <citation type="submission" date="2017-02" db="EMBL/GenBank/DDBJ databases">
        <authorList>
            <person name="Peterson S.W."/>
        </authorList>
    </citation>
    <scope>NUCLEOTIDE SEQUENCE [LARGE SCALE GENOMIC DNA]</scope>
    <source>
        <strain evidence="2 3">DSM 25262</strain>
    </source>
</reference>
<dbReference type="InterPro" id="IPR005025">
    <property type="entry name" value="FMN_Rdtase-like_dom"/>
</dbReference>
<evidence type="ECO:0000259" key="1">
    <source>
        <dbReference type="Pfam" id="PF03358"/>
    </source>
</evidence>
<dbReference type="PANTHER" id="PTHR30543">
    <property type="entry name" value="CHROMATE REDUCTASE"/>
    <property type="match status" value="1"/>
</dbReference>
<evidence type="ECO:0000313" key="3">
    <source>
        <dbReference type="Proteomes" id="UP000190961"/>
    </source>
</evidence>
<dbReference type="STRING" id="688867.SAMN05660236_4644"/>
<dbReference type="AlphaFoldDB" id="A0A1T5M7H3"/>
<accession>A0A1T5M7H3</accession>
<dbReference type="GO" id="GO:0016491">
    <property type="term" value="F:oxidoreductase activity"/>
    <property type="evidence" value="ECO:0007669"/>
    <property type="project" value="InterPro"/>
</dbReference>
<evidence type="ECO:0000313" key="2">
    <source>
        <dbReference type="EMBL" id="SKC84053.1"/>
    </source>
</evidence>
<dbReference type="GO" id="GO:0005829">
    <property type="term" value="C:cytosol"/>
    <property type="evidence" value="ECO:0007669"/>
    <property type="project" value="TreeGrafter"/>
</dbReference>
<gene>
    <name evidence="2" type="ORF">SAMN05660236_4644</name>
</gene>
<organism evidence="2 3">
    <name type="scientific">Ohtaekwangia koreensis</name>
    <dbReference type="NCBI Taxonomy" id="688867"/>
    <lineage>
        <taxon>Bacteria</taxon>
        <taxon>Pseudomonadati</taxon>
        <taxon>Bacteroidota</taxon>
        <taxon>Cytophagia</taxon>
        <taxon>Cytophagales</taxon>
        <taxon>Fulvivirgaceae</taxon>
        <taxon>Ohtaekwangia</taxon>
    </lineage>
</organism>
<dbReference type="SUPFAM" id="SSF52218">
    <property type="entry name" value="Flavoproteins"/>
    <property type="match status" value="1"/>
</dbReference>
<dbReference type="Pfam" id="PF03358">
    <property type="entry name" value="FMN_red"/>
    <property type="match status" value="1"/>
</dbReference>
<sequence length="188" mass="21529">MYKLRIITSTTRPGRKGESIAEWTQEIAKSHQDFDTRILDLAEINLPFMDEAAHPRLQQYEHEHTKKWSAQIEEADAFIIVLAEYNYGFPAPIKNALDFLHNEWAYKPVGFVSYGGLSGGTRSVQMLKEVVTTLKLVPLTEAVTIPFFSKYFDDQDTFKGDESLQKSAHILFTELARWTKALATLRTK</sequence>
<feature type="domain" description="NADPH-dependent FMN reductase-like" evidence="1">
    <location>
        <begin position="3"/>
        <end position="147"/>
    </location>
</feature>
<protein>
    <submittedName>
        <fullName evidence="2">NAD(P)H-dependent FMN reductase</fullName>
    </submittedName>
</protein>
<name>A0A1T5M7H3_9BACT</name>
<dbReference type="EMBL" id="FUZU01000003">
    <property type="protein sequence ID" value="SKC84053.1"/>
    <property type="molecule type" value="Genomic_DNA"/>
</dbReference>
<dbReference type="Gene3D" id="3.40.50.360">
    <property type="match status" value="1"/>
</dbReference>